<dbReference type="EMBL" id="VJMJ01000356">
    <property type="protein sequence ID" value="KAF0721940.1"/>
    <property type="molecule type" value="Genomic_DNA"/>
</dbReference>
<comment type="caution">
    <text evidence="1">The sequence shown here is derived from an EMBL/GenBank/DDBJ whole genome shotgun (WGS) entry which is preliminary data.</text>
</comment>
<sequence>MYGRNSILVRRDIDVFRLAAITSFGTRPSRRIQVESKAESCANLFGPSRRPLLSALLCVSMWFRVVELLYRSMAL</sequence>
<protein>
    <submittedName>
        <fullName evidence="1">Uncharacterized protein</fullName>
    </submittedName>
</protein>
<accession>A0A6G0W4E6</accession>
<gene>
    <name evidence="1" type="ORF">Ae201684_018800</name>
</gene>
<name>A0A6G0W4E6_9STRA</name>
<keyword evidence="2" id="KW-1185">Reference proteome</keyword>
<proteinExistence type="predicted"/>
<reference evidence="1 2" key="1">
    <citation type="submission" date="2019-07" db="EMBL/GenBank/DDBJ databases">
        <title>Genomics analysis of Aphanomyces spp. identifies a new class of oomycete effector associated with host adaptation.</title>
        <authorList>
            <person name="Gaulin E."/>
        </authorList>
    </citation>
    <scope>NUCLEOTIDE SEQUENCE [LARGE SCALE GENOMIC DNA]</scope>
    <source>
        <strain evidence="1 2">ATCC 201684</strain>
    </source>
</reference>
<dbReference type="AlphaFoldDB" id="A0A6G0W4E6"/>
<evidence type="ECO:0000313" key="1">
    <source>
        <dbReference type="EMBL" id="KAF0721940.1"/>
    </source>
</evidence>
<organism evidence="1 2">
    <name type="scientific">Aphanomyces euteiches</name>
    <dbReference type="NCBI Taxonomy" id="100861"/>
    <lineage>
        <taxon>Eukaryota</taxon>
        <taxon>Sar</taxon>
        <taxon>Stramenopiles</taxon>
        <taxon>Oomycota</taxon>
        <taxon>Saprolegniomycetes</taxon>
        <taxon>Saprolegniales</taxon>
        <taxon>Verrucalvaceae</taxon>
        <taxon>Aphanomyces</taxon>
    </lineage>
</organism>
<dbReference type="Proteomes" id="UP000481153">
    <property type="component" value="Unassembled WGS sequence"/>
</dbReference>
<evidence type="ECO:0000313" key="2">
    <source>
        <dbReference type="Proteomes" id="UP000481153"/>
    </source>
</evidence>